<proteinExistence type="predicted"/>
<evidence type="ECO:0000313" key="2">
    <source>
        <dbReference type="Proteomes" id="UP000735302"/>
    </source>
</evidence>
<organism evidence="1 2">
    <name type="scientific">Plakobranchus ocellatus</name>
    <dbReference type="NCBI Taxonomy" id="259542"/>
    <lineage>
        <taxon>Eukaryota</taxon>
        <taxon>Metazoa</taxon>
        <taxon>Spiralia</taxon>
        <taxon>Lophotrochozoa</taxon>
        <taxon>Mollusca</taxon>
        <taxon>Gastropoda</taxon>
        <taxon>Heterobranchia</taxon>
        <taxon>Euthyneura</taxon>
        <taxon>Panpulmonata</taxon>
        <taxon>Sacoglossa</taxon>
        <taxon>Placobranchoidea</taxon>
        <taxon>Plakobranchidae</taxon>
        <taxon>Plakobranchus</taxon>
    </lineage>
</organism>
<comment type="caution">
    <text evidence="1">The sequence shown here is derived from an EMBL/GenBank/DDBJ whole genome shotgun (WGS) entry which is preliminary data.</text>
</comment>
<gene>
    <name evidence="1" type="ORF">PoB_002390400</name>
</gene>
<reference evidence="1 2" key="1">
    <citation type="journal article" date="2021" name="Elife">
        <title>Chloroplast acquisition without the gene transfer in kleptoplastic sea slugs, Plakobranchus ocellatus.</title>
        <authorList>
            <person name="Maeda T."/>
            <person name="Takahashi S."/>
            <person name="Yoshida T."/>
            <person name="Shimamura S."/>
            <person name="Takaki Y."/>
            <person name="Nagai Y."/>
            <person name="Toyoda A."/>
            <person name="Suzuki Y."/>
            <person name="Arimoto A."/>
            <person name="Ishii H."/>
            <person name="Satoh N."/>
            <person name="Nishiyama T."/>
            <person name="Hasebe M."/>
            <person name="Maruyama T."/>
            <person name="Minagawa J."/>
            <person name="Obokata J."/>
            <person name="Shigenobu S."/>
        </authorList>
    </citation>
    <scope>NUCLEOTIDE SEQUENCE [LARGE SCALE GENOMIC DNA]</scope>
</reference>
<keyword evidence="2" id="KW-1185">Reference proteome</keyword>
<name>A0AAV3ZSM0_9GAST</name>
<evidence type="ECO:0000313" key="1">
    <source>
        <dbReference type="EMBL" id="GFN97398.1"/>
    </source>
</evidence>
<sequence>MAVCSACANSPIQIWVVSAHEDLTESVDLDSTADPIPSDSTPGSFPHAEIEAGGTNCRLLAPLDTDIEDIARQCAQLTPEAASKQPFGVVFTSITSTYEATTD</sequence>
<accession>A0AAV3ZSM0</accession>
<dbReference type="EMBL" id="BLXT01002759">
    <property type="protein sequence ID" value="GFN97398.1"/>
    <property type="molecule type" value="Genomic_DNA"/>
</dbReference>
<dbReference type="Proteomes" id="UP000735302">
    <property type="component" value="Unassembled WGS sequence"/>
</dbReference>
<dbReference type="AlphaFoldDB" id="A0AAV3ZSM0"/>
<protein>
    <submittedName>
        <fullName evidence="1">Uncharacterized protein</fullName>
    </submittedName>
</protein>